<protein>
    <submittedName>
        <fullName evidence="1">Uncharacterized protein</fullName>
    </submittedName>
</protein>
<comment type="caution">
    <text evidence="1">The sequence shown here is derived from an EMBL/GenBank/DDBJ whole genome shotgun (WGS) entry which is preliminary data.</text>
</comment>
<proteinExistence type="predicted"/>
<sequence length="180" mass="19765">MATGARHRKTGSTHRSSQGRVNRYNGGGAHKKQITAYHLAAIAFGIGTEVRQEHGCHDTTAWPLSSHELVERYERVKSTIVDFTRSPLYKLSGYLHQVLSPLAGHTTTHVENASAFVGTVRDLHLSDDDVMVSFDVTSLCTSVPIDSAIETCKEALSMDASLADRTPLDPSELFELLHFC</sequence>
<evidence type="ECO:0000313" key="2">
    <source>
        <dbReference type="Proteomes" id="UP000821865"/>
    </source>
</evidence>
<accession>A0ACB8D5J9</accession>
<name>A0ACB8D5J9_DERSI</name>
<gene>
    <name evidence="1" type="ORF">HPB49_012697</name>
</gene>
<dbReference type="Proteomes" id="UP000821865">
    <property type="component" value="Chromosome 3"/>
</dbReference>
<dbReference type="EMBL" id="CM023472">
    <property type="protein sequence ID" value="KAH7959645.1"/>
    <property type="molecule type" value="Genomic_DNA"/>
</dbReference>
<reference evidence="1" key="1">
    <citation type="submission" date="2020-05" db="EMBL/GenBank/DDBJ databases">
        <title>Large-scale comparative analyses of tick genomes elucidate their genetic diversity and vector capacities.</title>
        <authorList>
            <person name="Jia N."/>
            <person name="Wang J."/>
            <person name="Shi W."/>
            <person name="Du L."/>
            <person name="Sun Y."/>
            <person name="Zhan W."/>
            <person name="Jiang J."/>
            <person name="Wang Q."/>
            <person name="Zhang B."/>
            <person name="Ji P."/>
            <person name="Sakyi L.B."/>
            <person name="Cui X."/>
            <person name="Yuan T."/>
            <person name="Jiang B."/>
            <person name="Yang W."/>
            <person name="Lam T.T.-Y."/>
            <person name="Chang Q."/>
            <person name="Ding S."/>
            <person name="Wang X."/>
            <person name="Zhu J."/>
            <person name="Ruan X."/>
            <person name="Zhao L."/>
            <person name="Wei J."/>
            <person name="Que T."/>
            <person name="Du C."/>
            <person name="Cheng J."/>
            <person name="Dai P."/>
            <person name="Han X."/>
            <person name="Huang E."/>
            <person name="Gao Y."/>
            <person name="Liu J."/>
            <person name="Shao H."/>
            <person name="Ye R."/>
            <person name="Li L."/>
            <person name="Wei W."/>
            <person name="Wang X."/>
            <person name="Wang C."/>
            <person name="Yang T."/>
            <person name="Huo Q."/>
            <person name="Li W."/>
            <person name="Guo W."/>
            <person name="Chen H."/>
            <person name="Zhou L."/>
            <person name="Ni X."/>
            <person name="Tian J."/>
            <person name="Zhou Y."/>
            <person name="Sheng Y."/>
            <person name="Liu T."/>
            <person name="Pan Y."/>
            <person name="Xia L."/>
            <person name="Li J."/>
            <person name="Zhao F."/>
            <person name="Cao W."/>
        </authorList>
    </citation>
    <scope>NUCLEOTIDE SEQUENCE</scope>
    <source>
        <strain evidence="1">Dsil-2018</strain>
    </source>
</reference>
<evidence type="ECO:0000313" key="1">
    <source>
        <dbReference type="EMBL" id="KAH7959645.1"/>
    </source>
</evidence>
<organism evidence="1 2">
    <name type="scientific">Dermacentor silvarum</name>
    <name type="common">Tick</name>
    <dbReference type="NCBI Taxonomy" id="543639"/>
    <lineage>
        <taxon>Eukaryota</taxon>
        <taxon>Metazoa</taxon>
        <taxon>Ecdysozoa</taxon>
        <taxon>Arthropoda</taxon>
        <taxon>Chelicerata</taxon>
        <taxon>Arachnida</taxon>
        <taxon>Acari</taxon>
        <taxon>Parasitiformes</taxon>
        <taxon>Ixodida</taxon>
        <taxon>Ixodoidea</taxon>
        <taxon>Ixodidae</taxon>
        <taxon>Rhipicephalinae</taxon>
        <taxon>Dermacentor</taxon>
    </lineage>
</organism>
<keyword evidence="2" id="KW-1185">Reference proteome</keyword>